<dbReference type="RefSeq" id="WP_188164634.1">
    <property type="nucleotide sequence ID" value="NZ_JACVVX010000003.1"/>
</dbReference>
<dbReference type="Gene3D" id="3.40.50.2000">
    <property type="entry name" value="Glycogen Phosphorylase B"/>
    <property type="match status" value="2"/>
</dbReference>
<keyword evidence="2" id="KW-1185">Reference proteome</keyword>
<evidence type="ECO:0000313" key="1">
    <source>
        <dbReference type="EMBL" id="MBD0415194.1"/>
    </source>
</evidence>
<protein>
    <submittedName>
        <fullName evidence="1">Glycosyltransferase</fullName>
    </submittedName>
</protein>
<dbReference type="AlphaFoldDB" id="A0A8J6TYQ8"/>
<dbReference type="Pfam" id="PF13692">
    <property type="entry name" value="Glyco_trans_1_4"/>
    <property type="match status" value="1"/>
</dbReference>
<reference evidence="1" key="1">
    <citation type="submission" date="2020-09" db="EMBL/GenBank/DDBJ databases">
        <title>Genome seq and assembly of Tianweitania sp.</title>
        <authorList>
            <person name="Chhetri G."/>
        </authorList>
    </citation>
    <scope>NUCLEOTIDE SEQUENCE</scope>
    <source>
        <strain evidence="1">Rool2</strain>
    </source>
</reference>
<sequence length="1011" mass="112031">MTSGIRNPKFEKWSNVSTYENNASFCEDWSIEFAGSAFHLQPLNEENIRSGVNLRIDDSTTWVRLWQRLDPGSANFSADTQLIVTAPASAGHQTPGMLKWIALLATDPNGKRVFYRKLLENPSQLQPGGSMALDFSLAGIEKDRELLLSLHFGGGPGHFSLESITTRQKPAPAAFAGAPCKMPKIASGAGFDEKKVKVCIVSSDMDDVAIGRAVSLAEMAARNHTVELVGPSFNAKNPRPSLDHAPLTRRSFPATGMSSFLEGAIELARNTKCDVVHVVKPRLPGLLIGHLIRRQNNCPMLIDMEGREMASVEPREPADFDEVLDPAEDDPAMFDSLQGDLWTRFAETLLPEAELTTVTNVALQRRFGGLLVRPACDEAVFDPDLYDRDRVREEFGYGPSDRVILLPDAPHRNESIIDVAEALNRVSDPHLVLCIIGGVPDTTLAERLRQARVDFHPAQPEHRWPELINLADAVVILHRADDPVVDFRLPNGLADALAMGAPVVAKTSASLKDIALSGVYTPVFNEISLDLELQALSYSQTKRGSAAAARDYFLSEMSYSVNAARLDTAYAAALKRPRRETPLLDKTLDVLAEKFGQNIETPLRRPFLRREDAPRDLVFLWKQNDSDLYGRRSDMLAKQLLRSGRVRRVIHLDAPISLDDLNGLAEASYGQQAHQGRGIYSNTVRRILHQADTSDFIRRTFLHRGNAPNARAFGHDVPSMEGYSDFIGQLMKDENIQPNPLLWISPIVPDYSTVLEIVKPRLVVADLIDDQRLFPGSSASYRLRAEKGYEAVLRDADVVFTNCEPLKEAFHTLRPDIHVVPNGCDILPPDVIPDRQVARLPQPIIGYVGNLRDRINLSLLERIAKTYPEGSIVLVGSAHGRPEIGELAERNPNIKLLGIKPYDQAVSIMKAFDVAIMPHLKNEQTDRMNPLKLYVYFAAGAPVVTSEVANIDDLASHVHVARSDDDFLKKLGSVLHGKTPEIQDSSRQAIVENLSWARRVDAMWNVVAPAR</sequence>
<dbReference type="PANTHER" id="PTHR12526">
    <property type="entry name" value="GLYCOSYLTRANSFERASE"/>
    <property type="match status" value="1"/>
</dbReference>
<dbReference type="SUPFAM" id="SSF53756">
    <property type="entry name" value="UDP-Glycosyltransferase/glycogen phosphorylase"/>
    <property type="match status" value="2"/>
</dbReference>
<organism evidence="1 2">
    <name type="scientific">Oryzicola mucosus</name>
    <dbReference type="NCBI Taxonomy" id="2767425"/>
    <lineage>
        <taxon>Bacteria</taxon>
        <taxon>Pseudomonadati</taxon>
        <taxon>Pseudomonadota</taxon>
        <taxon>Alphaproteobacteria</taxon>
        <taxon>Hyphomicrobiales</taxon>
        <taxon>Phyllobacteriaceae</taxon>
        <taxon>Oryzicola</taxon>
    </lineage>
</organism>
<dbReference type="EMBL" id="JACVVX010000003">
    <property type="protein sequence ID" value="MBD0415194.1"/>
    <property type="molecule type" value="Genomic_DNA"/>
</dbReference>
<proteinExistence type="predicted"/>
<accession>A0A8J6TYQ8</accession>
<dbReference type="Proteomes" id="UP000643405">
    <property type="component" value="Unassembled WGS sequence"/>
</dbReference>
<evidence type="ECO:0000313" key="2">
    <source>
        <dbReference type="Proteomes" id="UP000643405"/>
    </source>
</evidence>
<gene>
    <name evidence="1" type="ORF">ICI42_11060</name>
</gene>
<name>A0A8J6TYQ8_9HYPH</name>
<comment type="caution">
    <text evidence="1">The sequence shown here is derived from an EMBL/GenBank/DDBJ whole genome shotgun (WGS) entry which is preliminary data.</text>
</comment>